<reference evidence="1" key="1">
    <citation type="submission" date="2023-03" db="EMBL/GenBank/DDBJ databases">
        <title>Massive genome expansion in bonnet fungi (Mycena s.s.) driven by repeated elements and novel gene families across ecological guilds.</title>
        <authorList>
            <consortium name="Lawrence Berkeley National Laboratory"/>
            <person name="Harder C.B."/>
            <person name="Miyauchi S."/>
            <person name="Viragh M."/>
            <person name="Kuo A."/>
            <person name="Thoen E."/>
            <person name="Andreopoulos B."/>
            <person name="Lu D."/>
            <person name="Skrede I."/>
            <person name="Drula E."/>
            <person name="Henrissat B."/>
            <person name="Morin E."/>
            <person name="Kohler A."/>
            <person name="Barry K."/>
            <person name="LaButti K."/>
            <person name="Morin E."/>
            <person name="Salamov A."/>
            <person name="Lipzen A."/>
            <person name="Mereny Z."/>
            <person name="Hegedus B."/>
            <person name="Baldrian P."/>
            <person name="Stursova M."/>
            <person name="Weitz H."/>
            <person name="Taylor A."/>
            <person name="Grigoriev I.V."/>
            <person name="Nagy L.G."/>
            <person name="Martin F."/>
            <person name="Kauserud H."/>
        </authorList>
    </citation>
    <scope>NUCLEOTIDE SEQUENCE</scope>
    <source>
        <strain evidence="1">CBHHK067</strain>
    </source>
</reference>
<dbReference type="EMBL" id="JARKIE010000114">
    <property type="protein sequence ID" value="KAJ7681795.1"/>
    <property type="molecule type" value="Genomic_DNA"/>
</dbReference>
<organism evidence="1 2">
    <name type="scientific">Mycena rosella</name>
    <name type="common">Pink bonnet</name>
    <name type="synonym">Agaricus rosellus</name>
    <dbReference type="NCBI Taxonomy" id="1033263"/>
    <lineage>
        <taxon>Eukaryota</taxon>
        <taxon>Fungi</taxon>
        <taxon>Dikarya</taxon>
        <taxon>Basidiomycota</taxon>
        <taxon>Agaricomycotina</taxon>
        <taxon>Agaricomycetes</taxon>
        <taxon>Agaricomycetidae</taxon>
        <taxon>Agaricales</taxon>
        <taxon>Marasmiineae</taxon>
        <taxon>Mycenaceae</taxon>
        <taxon>Mycena</taxon>
    </lineage>
</organism>
<sequence>MSTLMRGNLQCQDIFHPDGAAKFPRAAEILEAFSVALRTPVAAASYNMVILQIYAERVANVPESRPDQFRRYPQFDDIRKVLQMKPKVALVSDLQSPDGKRLWGCIPKDAKDISRYGDASILINADMAHALETTEPNTITHITALMLLCVTFAHERMHELHHHFFPEWRLDSENTPPGVEPMTSDGQGESGWALETALLGGQIGVLWSQEAAENGWFGKIHDITMLKPNNKAYLLFGDQLRSFVQDVKSGTIPRRLNARTVVAAEDRPSWLVSTRRPLPHRMTGPAIILRPGYVHSLVGNDHGLEIEDINWT</sequence>
<comment type="caution">
    <text evidence="1">The sequence shown here is derived from an EMBL/GenBank/DDBJ whole genome shotgun (WGS) entry which is preliminary data.</text>
</comment>
<accession>A0AAD7G9W7</accession>
<evidence type="ECO:0000313" key="1">
    <source>
        <dbReference type="EMBL" id="KAJ7681795.1"/>
    </source>
</evidence>
<name>A0AAD7G9W7_MYCRO</name>
<protein>
    <submittedName>
        <fullName evidence="1">Uncharacterized protein</fullName>
    </submittedName>
</protein>
<dbReference type="Proteomes" id="UP001221757">
    <property type="component" value="Unassembled WGS sequence"/>
</dbReference>
<dbReference type="AlphaFoldDB" id="A0AAD7G9W7"/>
<evidence type="ECO:0000313" key="2">
    <source>
        <dbReference type="Proteomes" id="UP001221757"/>
    </source>
</evidence>
<proteinExistence type="predicted"/>
<gene>
    <name evidence="1" type="ORF">B0H17DRAFT_1075718</name>
</gene>
<keyword evidence="2" id="KW-1185">Reference proteome</keyword>